<feature type="domain" description="Stress-response A/B barrel" evidence="2">
    <location>
        <begin position="3"/>
        <end position="105"/>
    </location>
</feature>
<evidence type="ECO:0000259" key="2">
    <source>
        <dbReference type="PROSITE" id="PS51502"/>
    </source>
</evidence>
<dbReference type="SUPFAM" id="SSF54909">
    <property type="entry name" value="Dimeric alpha+beta barrel"/>
    <property type="match status" value="1"/>
</dbReference>
<evidence type="ECO:0000256" key="1">
    <source>
        <dbReference type="ARBA" id="ARBA00011738"/>
    </source>
</evidence>
<comment type="subunit">
    <text evidence="1">Homodimer.</text>
</comment>
<evidence type="ECO:0000313" key="4">
    <source>
        <dbReference type="Proteomes" id="UP000239563"/>
    </source>
</evidence>
<protein>
    <recommendedName>
        <fullName evidence="2">Stress-response A/B barrel domain-containing protein</fullName>
    </recommendedName>
</protein>
<dbReference type="Gene3D" id="3.30.70.100">
    <property type="match status" value="1"/>
</dbReference>
<sequence length="107" mass="12284">MPVVHVVSFKYKDSVSPVERTALYDEFGAFPTQCLYTDGQPYMLDFKSSTENTSPENAGKGFHHIFISTFPSQDHVRFYLEQDPVHRAFVARVKPALADVFIYDFEI</sequence>
<gene>
    <name evidence="3" type="ORF">SRS1_16303</name>
</gene>
<dbReference type="AlphaFoldDB" id="A0A2N8ULM3"/>
<dbReference type="Pfam" id="PF07876">
    <property type="entry name" value="Dabb"/>
    <property type="match status" value="1"/>
</dbReference>
<dbReference type="PANTHER" id="PTHR33178">
    <property type="match status" value="1"/>
</dbReference>
<dbReference type="InterPro" id="IPR011008">
    <property type="entry name" value="Dimeric_a/b-barrel"/>
</dbReference>
<proteinExistence type="predicted"/>
<dbReference type="InterPro" id="IPR013097">
    <property type="entry name" value="Dabb"/>
</dbReference>
<evidence type="ECO:0000313" key="3">
    <source>
        <dbReference type="EMBL" id="SJX65679.1"/>
    </source>
</evidence>
<dbReference type="EMBL" id="LT795072">
    <property type="protein sequence ID" value="SJX65679.1"/>
    <property type="molecule type" value="Genomic_DNA"/>
</dbReference>
<name>A0A2N8ULM3_9BASI</name>
<dbReference type="InterPro" id="IPR044662">
    <property type="entry name" value="HS1/DABB1-like"/>
</dbReference>
<dbReference type="PROSITE" id="PS51502">
    <property type="entry name" value="S_R_A_B_BARREL"/>
    <property type="match status" value="1"/>
</dbReference>
<accession>A0A2N8ULM3</accession>
<organism evidence="3 4">
    <name type="scientific">Sporisorium reilianum f. sp. reilianum</name>
    <dbReference type="NCBI Taxonomy" id="72559"/>
    <lineage>
        <taxon>Eukaryota</taxon>
        <taxon>Fungi</taxon>
        <taxon>Dikarya</taxon>
        <taxon>Basidiomycota</taxon>
        <taxon>Ustilaginomycotina</taxon>
        <taxon>Ustilaginomycetes</taxon>
        <taxon>Ustilaginales</taxon>
        <taxon>Ustilaginaceae</taxon>
        <taxon>Sporisorium</taxon>
    </lineage>
</organism>
<dbReference type="SMART" id="SM00886">
    <property type="entry name" value="Dabb"/>
    <property type="match status" value="1"/>
</dbReference>
<dbReference type="PANTHER" id="PTHR33178:SF10">
    <property type="entry name" value="STRESS-RESPONSE A_B BARREL DOMAIN-CONTAINING PROTEIN"/>
    <property type="match status" value="1"/>
</dbReference>
<dbReference type="Proteomes" id="UP000239563">
    <property type="component" value="Chromosome XIX"/>
</dbReference>
<reference evidence="3 4" key="1">
    <citation type="submission" date="2017-02" db="EMBL/GenBank/DDBJ databases">
        <authorList>
            <person name="Peterson S.W."/>
        </authorList>
    </citation>
    <scope>NUCLEOTIDE SEQUENCE [LARGE SCALE GENOMIC DNA]</scope>
    <source>
        <strain evidence="3 4">SRS1_H2-8</strain>
    </source>
</reference>